<name>A0ABR4L4B5_9EURO</name>
<dbReference type="GeneID" id="98157710"/>
<proteinExistence type="predicted"/>
<sequence length="197" mass="21866">MKLLRSLIVLSPLVLSAHAADCSEPNKETYERAASEMMWSIRGWLCSNAWWQSITAGPQGAWCDSQGGIIGAYEGQFTIHGMQSQQQCWDTTEQIIRQCMKLDISAGTGPGQVKNLNGGTWTWGSVYAGGWFWAAHGEQCQNHIKRADEHNETDEVGQSRSLRPNFTLADGTVLQAENLVTLDLTGDKPLLVKHERF</sequence>
<protein>
    <submittedName>
        <fullName evidence="2">Uncharacterized protein</fullName>
    </submittedName>
</protein>
<dbReference type="Proteomes" id="UP001610444">
    <property type="component" value="Unassembled WGS sequence"/>
</dbReference>
<comment type="caution">
    <text evidence="2">The sequence shown here is derived from an EMBL/GenBank/DDBJ whole genome shotgun (WGS) entry which is preliminary data.</text>
</comment>
<evidence type="ECO:0000313" key="2">
    <source>
        <dbReference type="EMBL" id="KAL2859399.1"/>
    </source>
</evidence>
<keyword evidence="3" id="KW-1185">Reference proteome</keyword>
<feature type="chain" id="PRO_5046263785" evidence="1">
    <location>
        <begin position="20"/>
        <end position="197"/>
    </location>
</feature>
<keyword evidence="1" id="KW-0732">Signal</keyword>
<evidence type="ECO:0000313" key="3">
    <source>
        <dbReference type="Proteomes" id="UP001610444"/>
    </source>
</evidence>
<evidence type="ECO:0000256" key="1">
    <source>
        <dbReference type="SAM" id="SignalP"/>
    </source>
</evidence>
<gene>
    <name evidence="2" type="ORF">BJX68DRAFT_252345</name>
</gene>
<accession>A0ABR4L4B5</accession>
<organism evidence="2 3">
    <name type="scientific">Aspergillus pseudodeflectus</name>
    <dbReference type="NCBI Taxonomy" id="176178"/>
    <lineage>
        <taxon>Eukaryota</taxon>
        <taxon>Fungi</taxon>
        <taxon>Dikarya</taxon>
        <taxon>Ascomycota</taxon>
        <taxon>Pezizomycotina</taxon>
        <taxon>Eurotiomycetes</taxon>
        <taxon>Eurotiomycetidae</taxon>
        <taxon>Eurotiales</taxon>
        <taxon>Aspergillaceae</taxon>
        <taxon>Aspergillus</taxon>
        <taxon>Aspergillus subgen. Nidulantes</taxon>
    </lineage>
</organism>
<dbReference type="EMBL" id="JBFXLR010000003">
    <property type="protein sequence ID" value="KAL2859399.1"/>
    <property type="molecule type" value="Genomic_DNA"/>
</dbReference>
<reference evidence="2 3" key="1">
    <citation type="submission" date="2024-07" db="EMBL/GenBank/DDBJ databases">
        <title>Section-level genome sequencing and comparative genomics of Aspergillus sections Usti and Cavernicolus.</title>
        <authorList>
            <consortium name="Lawrence Berkeley National Laboratory"/>
            <person name="Nybo J.L."/>
            <person name="Vesth T.C."/>
            <person name="Theobald S."/>
            <person name="Frisvad J.C."/>
            <person name="Larsen T.O."/>
            <person name="Kjaerboelling I."/>
            <person name="Rothschild-Mancinelli K."/>
            <person name="Lyhne E.K."/>
            <person name="Kogle M.E."/>
            <person name="Barry K."/>
            <person name="Clum A."/>
            <person name="Na H."/>
            <person name="Ledsgaard L."/>
            <person name="Lin J."/>
            <person name="Lipzen A."/>
            <person name="Kuo A."/>
            <person name="Riley R."/>
            <person name="Mondo S."/>
            <person name="LaButti K."/>
            <person name="Haridas S."/>
            <person name="Pangalinan J."/>
            <person name="Salamov A.A."/>
            <person name="Simmons B.A."/>
            <person name="Magnuson J.K."/>
            <person name="Chen J."/>
            <person name="Drula E."/>
            <person name="Henrissat B."/>
            <person name="Wiebenga A."/>
            <person name="Lubbers R.J."/>
            <person name="Gomes A.C."/>
            <person name="Macurrencykelacurrency M.R."/>
            <person name="Stajich J."/>
            <person name="Grigoriev I.V."/>
            <person name="Mortensen U.H."/>
            <person name="De vries R.P."/>
            <person name="Baker S.E."/>
            <person name="Andersen M.R."/>
        </authorList>
    </citation>
    <scope>NUCLEOTIDE SEQUENCE [LARGE SCALE GENOMIC DNA]</scope>
    <source>
        <strain evidence="2 3">CBS 756.74</strain>
    </source>
</reference>
<feature type="signal peptide" evidence="1">
    <location>
        <begin position="1"/>
        <end position="19"/>
    </location>
</feature>
<dbReference type="RefSeq" id="XP_070904333.1">
    <property type="nucleotide sequence ID" value="XM_071042546.1"/>
</dbReference>